<evidence type="ECO:0000313" key="18">
    <source>
        <dbReference type="EMBL" id="QRG68484.1"/>
    </source>
</evidence>
<dbReference type="InterPro" id="IPR003594">
    <property type="entry name" value="HATPase_dom"/>
</dbReference>
<dbReference type="RefSeq" id="WP_203355485.1">
    <property type="nucleotide sequence ID" value="NZ_CP069127.1"/>
</dbReference>
<keyword evidence="11 15" id="KW-1133">Transmembrane helix</keyword>
<dbReference type="GO" id="GO:0016301">
    <property type="term" value="F:kinase activity"/>
    <property type="evidence" value="ECO:0007669"/>
    <property type="project" value="UniProtKB-KW"/>
</dbReference>
<keyword evidence="4" id="KW-1003">Cell membrane</keyword>
<evidence type="ECO:0000256" key="15">
    <source>
        <dbReference type="SAM" id="Phobius"/>
    </source>
</evidence>
<keyword evidence="13 15" id="KW-0472">Membrane</keyword>
<dbReference type="CDD" id="cd06225">
    <property type="entry name" value="HAMP"/>
    <property type="match status" value="1"/>
</dbReference>
<dbReference type="Pfam" id="PF00512">
    <property type="entry name" value="HisKA"/>
    <property type="match status" value="1"/>
</dbReference>
<dbReference type="InterPro" id="IPR003661">
    <property type="entry name" value="HisK_dim/P_dom"/>
</dbReference>
<organism evidence="18 19">
    <name type="scientific">Brevibacillus choshinensis</name>
    <dbReference type="NCBI Taxonomy" id="54911"/>
    <lineage>
        <taxon>Bacteria</taxon>
        <taxon>Bacillati</taxon>
        <taxon>Bacillota</taxon>
        <taxon>Bacilli</taxon>
        <taxon>Bacillales</taxon>
        <taxon>Paenibacillaceae</taxon>
        <taxon>Brevibacillus</taxon>
    </lineage>
</organism>
<dbReference type="PANTHER" id="PTHR45528:SF1">
    <property type="entry name" value="SENSOR HISTIDINE KINASE CPXA"/>
    <property type="match status" value="1"/>
</dbReference>
<dbReference type="SMART" id="SM00388">
    <property type="entry name" value="HisKA"/>
    <property type="match status" value="1"/>
</dbReference>
<dbReference type="InterPro" id="IPR036097">
    <property type="entry name" value="HisK_dim/P_sf"/>
</dbReference>
<keyword evidence="12" id="KW-0902">Two-component regulatory system</keyword>
<evidence type="ECO:0000256" key="4">
    <source>
        <dbReference type="ARBA" id="ARBA00022475"/>
    </source>
</evidence>
<feature type="domain" description="HAMP" evidence="17">
    <location>
        <begin position="181"/>
        <end position="233"/>
    </location>
</feature>
<dbReference type="SUPFAM" id="SSF55874">
    <property type="entry name" value="ATPase domain of HSP90 chaperone/DNA topoisomerase II/histidine kinase"/>
    <property type="match status" value="1"/>
</dbReference>
<evidence type="ECO:0000256" key="11">
    <source>
        <dbReference type="ARBA" id="ARBA00022989"/>
    </source>
</evidence>
<feature type="coiled-coil region" evidence="14">
    <location>
        <begin position="268"/>
        <end position="298"/>
    </location>
</feature>
<dbReference type="InterPro" id="IPR005467">
    <property type="entry name" value="His_kinase_dom"/>
</dbReference>
<dbReference type="Pfam" id="PF02518">
    <property type="entry name" value="HATPase_c"/>
    <property type="match status" value="1"/>
</dbReference>
<evidence type="ECO:0000256" key="5">
    <source>
        <dbReference type="ARBA" id="ARBA00022553"/>
    </source>
</evidence>
<dbReference type="SMART" id="SM00304">
    <property type="entry name" value="HAMP"/>
    <property type="match status" value="1"/>
</dbReference>
<evidence type="ECO:0000313" key="19">
    <source>
        <dbReference type="Proteomes" id="UP000596248"/>
    </source>
</evidence>
<evidence type="ECO:0000256" key="6">
    <source>
        <dbReference type="ARBA" id="ARBA00022679"/>
    </source>
</evidence>
<evidence type="ECO:0000256" key="9">
    <source>
        <dbReference type="ARBA" id="ARBA00022777"/>
    </source>
</evidence>
<keyword evidence="14" id="KW-0175">Coiled coil</keyword>
<keyword evidence="5" id="KW-0597">Phosphoprotein</keyword>
<protein>
    <recommendedName>
        <fullName evidence="3">histidine kinase</fullName>
        <ecNumber evidence="3">2.7.13.3</ecNumber>
    </recommendedName>
</protein>
<evidence type="ECO:0000256" key="12">
    <source>
        <dbReference type="ARBA" id="ARBA00023012"/>
    </source>
</evidence>
<feature type="domain" description="Histidine kinase" evidence="16">
    <location>
        <begin position="241"/>
        <end position="459"/>
    </location>
</feature>
<evidence type="ECO:0000259" key="17">
    <source>
        <dbReference type="PROSITE" id="PS50885"/>
    </source>
</evidence>
<proteinExistence type="predicted"/>
<gene>
    <name evidence="18" type="ORF">JNE38_04735</name>
</gene>
<evidence type="ECO:0000256" key="13">
    <source>
        <dbReference type="ARBA" id="ARBA00023136"/>
    </source>
</evidence>
<dbReference type="Gene3D" id="6.10.340.10">
    <property type="match status" value="1"/>
</dbReference>
<keyword evidence="10" id="KW-0067">ATP-binding</keyword>
<dbReference type="InterPro" id="IPR004358">
    <property type="entry name" value="Sig_transdc_His_kin-like_C"/>
</dbReference>
<keyword evidence="8" id="KW-0547">Nucleotide-binding</keyword>
<comment type="subcellular location">
    <subcellularLocation>
        <location evidence="2">Cell membrane</location>
        <topology evidence="2">Multi-pass membrane protein</topology>
    </subcellularLocation>
</comment>
<keyword evidence="6" id="KW-0808">Transferase</keyword>
<keyword evidence="19" id="KW-1185">Reference proteome</keyword>
<feature type="transmembrane region" description="Helical" evidence="15">
    <location>
        <begin position="162"/>
        <end position="184"/>
    </location>
</feature>
<evidence type="ECO:0000256" key="8">
    <source>
        <dbReference type="ARBA" id="ARBA00022741"/>
    </source>
</evidence>
<comment type="catalytic activity">
    <reaction evidence="1">
        <text>ATP + protein L-histidine = ADP + protein N-phospho-L-histidine.</text>
        <dbReference type="EC" id="2.7.13.3"/>
    </reaction>
</comment>
<dbReference type="PANTHER" id="PTHR45528">
    <property type="entry name" value="SENSOR HISTIDINE KINASE CPXA"/>
    <property type="match status" value="1"/>
</dbReference>
<evidence type="ECO:0000256" key="14">
    <source>
        <dbReference type="SAM" id="Coils"/>
    </source>
</evidence>
<reference evidence="18 19" key="1">
    <citation type="submission" date="2021-01" db="EMBL/GenBank/DDBJ databases">
        <title>Identification of strong promoters based on the transcriptome of Brevibacillus choshinensis.</title>
        <authorList>
            <person name="Yao D."/>
            <person name="Zhang K."/>
            <person name="Wu J."/>
        </authorList>
    </citation>
    <scope>NUCLEOTIDE SEQUENCE [LARGE SCALE GENOMIC DNA]</scope>
    <source>
        <strain evidence="18 19">HPD31-SP3</strain>
    </source>
</reference>
<dbReference type="Pfam" id="PF00672">
    <property type="entry name" value="HAMP"/>
    <property type="match status" value="1"/>
</dbReference>
<keyword evidence="7 15" id="KW-0812">Transmembrane</keyword>
<dbReference type="CDD" id="cd00082">
    <property type="entry name" value="HisKA"/>
    <property type="match status" value="1"/>
</dbReference>
<keyword evidence="9 18" id="KW-0418">Kinase</keyword>
<dbReference type="EC" id="2.7.13.3" evidence="3"/>
<evidence type="ECO:0000259" key="16">
    <source>
        <dbReference type="PROSITE" id="PS50109"/>
    </source>
</evidence>
<name>A0ABX7FSA9_BRECH</name>
<dbReference type="SUPFAM" id="SSF47384">
    <property type="entry name" value="Homodimeric domain of signal transducing histidine kinase"/>
    <property type="match status" value="1"/>
</dbReference>
<dbReference type="EMBL" id="CP069127">
    <property type="protein sequence ID" value="QRG68484.1"/>
    <property type="molecule type" value="Genomic_DNA"/>
</dbReference>
<dbReference type="Gene3D" id="3.30.565.10">
    <property type="entry name" value="Histidine kinase-like ATPase, C-terminal domain"/>
    <property type="match status" value="1"/>
</dbReference>
<dbReference type="Gene3D" id="1.10.287.130">
    <property type="match status" value="1"/>
</dbReference>
<dbReference type="PRINTS" id="PR00344">
    <property type="entry name" value="BCTRLSENSOR"/>
</dbReference>
<evidence type="ECO:0000256" key="2">
    <source>
        <dbReference type="ARBA" id="ARBA00004651"/>
    </source>
</evidence>
<evidence type="ECO:0000256" key="10">
    <source>
        <dbReference type="ARBA" id="ARBA00022840"/>
    </source>
</evidence>
<dbReference type="PROSITE" id="PS50109">
    <property type="entry name" value="HIS_KIN"/>
    <property type="match status" value="1"/>
</dbReference>
<dbReference type="Proteomes" id="UP000596248">
    <property type="component" value="Chromosome"/>
</dbReference>
<dbReference type="InterPro" id="IPR003660">
    <property type="entry name" value="HAMP_dom"/>
</dbReference>
<dbReference type="PROSITE" id="PS50885">
    <property type="entry name" value="HAMP"/>
    <property type="match status" value="1"/>
</dbReference>
<evidence type="ECO:0000256" key="3">
    <source>
        <dbReference type="ARBA" id="ARBA00012438"/>
    </source>
</evidence>
<dbReference type="InterPro" id="IPR036890">
    <property type="entry name" value="HATPase_C_sf"/>
</dbReference>
<evidence type="ECO:0000256" key="7">
    <source>
        <dbReference type="ARBA" id="ARBA00022692"/>
    </source>
</evidence>
<sequence>MSLRNKLFLSFIGLLALNILLFKFVFQDIIVEQLKTDRHTQYQYEKEAAEKVRLNQLLRTSNFKDPTERAELEKQLPEDIMYRMVVKDAYGNTIFSKDSKAFELKVPPSLPQNQRSSKRSDLKVVAEYHFQQEPPRKGETIIYFYTDDYDIMATKGVSMMLWYIYGSILLVGLVLLALFVRWILRPVSELSRVTQEIRGGKRLLSFSYRSHDEFGQLFRYFGDMVDELRFSEERQSELIAAIAHDFRTPLTTIKGYASYIGSGRVTDINRIQKQMNKIELKTSDLEHLLDELQDYTQQSIEVRLNISRIHVKNFMKGIIEDYLVRIQEAGLSLQWKLRVSNELHIDADETRLRRVMENLINNAIYYNKPNGSILITCDQREGHVLFSVIDKGEGISPEDLPKVFTKFYRAEKSRNRNSGGTGLGLTICQSIVKRHGGEMIVNSELGIGSSFSFTIPFYHA</sequence>
<evidence type="ECO:0000256" key="1">
    <source>
        <dbReference type="ARBA" id="ARBA00000085"/>
    </source>
</evidence>
<dbReference type="InterPro" id="IPR050398">
    <property type="entry name" value="HssS/ArlS-like"/>
</dbReference>
<dbReference type="SUPFAM" id="SSF158472">
    <property type="entry name" value="HAMP domain-like"/>
    <property type="match status" value="1"/>
</dbReference>
<accession>A0ABX7FSA9</accession>
<dbReference type="SMART" id="SM00387">
    <property type="entry name" value="HATPase_c"/>
    <property type="match status" value="1"/>
</dbReference>